<dbReference type="AlphaFoldDB" id="A0A4R5A627"/>
<dbReference type="GO" id="GO:0006281">
    <property type="term" value="P:DNA repair"/>
    <property type="evidence" value="ECO:0007669"/>
    <property type="project" value="InterPro"/>
</dbReference>
<keyword evidence="3" id="KW-0540">Nuclease</keyword>
<evidence type="ECO:0000313" key="7">
    <source>
        <dbReference type="Proteomes" id="UP000295217"/>
    </source>
</evidence>
<evidence type="ECO:0000313" key="6">
    <source>
        <dbReference type="EMBL" id="TDD66530.1"/>
    </source>
</evidence>
<keyword evidence="7" id="KW-1185">Reference proteome</keyword>
<gene>
    <name evidence="6" type="ORF">E1262_21880</name>
</gene>
<keyword evidence="2" id="KW-0963">Cytoplasm</keyword>
<dbReference type="EMBL" id="SMLB01000038">
    <property type="protein sequence ID" value="TDD66530.1"/>
    <property type="molecule type" value="Genomic_DNA"/>
</dbReference>
<dbReference type="InterPro" id="IPR007581">
    <property type="entry name" value="Endonuclease-V"/>
</dbReference>
<keyword evidence="4 6" id="KW-0255">Endonuclease</keyword>
<dbReference type="OrthoDB" id="9790916at2"/>
<dbReference type="GO" id="GO:0003727">
    <property type="term" value="F:single-stranded RNA binding"/>
    <property type="evidence" value="ECO:0007669"/>
    <property type="project" value="TreeGrafter"/>
</dbReference>
<dbReference type="Gene3D" id="3.30.2170.10">
    <property type="entry name" value="archaeoglobus fulgidus dsm 4304 superfamily"/>
    <property type="match status" value="1"/>
</dbReference>
<dbReference type="PANTHER" id="PTHR28511">
    <property type="entry name" value="ENDONUCLEASE V"/>
    <property type="match status" value="1"/>
</dbReference>
<name>A0A4R5A627_9ACTN</name>
<dbReference type="Pfam" id="PF04493">
    <property type="entry name" value="Endonuclease_5"/>
    <property type="match status" value="1"/>
</dbReference>
<evidence type="ECO:0000256" key="4">
    <source>
        <dbReference type="ARBA" id="ARBA00022759"/>
    </source>
</evidence>
<comment type="caution">
    <text evidence="6">The sequence shown here is derived from an EMBL/GenBank/DDBJ whole genome shotgun (WGS) entry which is preliminary data.</text>
</comment>
<organism evidence="6 7">
    <name type="scientific">Jiangella aurantiaca</name>
    <dbReference type="NCBI Taxonomy" id="2530373"/>
    <lineage>
        <taxon>Bacteria</taxon>
        <taxon>Bacillati</taxon>
        <taxon>Actinomycetota</taxon>
        <taxon>Actinomycetes</taxon>
        <taxon>Jiangellales</taxon>
        <taxon>Jiangellaceae</taxon>
        <taxon>Jiangella</taxon>
    </lineage>
</organism>
<dbReference type="GO" id="GO:0016891">
    <property type="term" value="F:RNA endonuclease activity producing 5'-phosphomonoesters, hydrolytic mechanism"/>
    <property type="evidence" value="ECO:0007669"/>
    <property type="project" value="TreeGrafter"/>
</dbReference>
<reference evidence="6 7" key="1">
    <citation type="submission" date="2019-02" db="EMBL/GenBank/DDBJ databases">
        <title>Draft genome sequences of novel Actinobacteria.</title>
        <authorList>
            <person name="Sahin N."/>
            <person name="Ay H."/>
            <person name="Saygin H."/>
        </authorList>
    </citation>
    <scope>NUCLEOTIDE SEQUENCE [LARGE SCALE GENOMIC DNA]</scope>
    <source>
        <strain evidence="6 7">8K307</strain>
    </source>
</reference>
<accession>A0A4R5A627</accession>
<protein>
    <submittedName>
        <fullName evidence="6">Endonuclease V</fullName>
    </submittedName>
</protein>
<keyword evidence="5" id="KW-0378">Hydrolase</keyword>
<sequence>MTSWPTQWPSTAAELVAVQQDLAVARPEPWHPGRHHVIGGCYACGPHGLVGRGQAGDPVWAAAAAYSGEQCVSRASVSGVARGPYTPGLLALRVGPSLAAAVTALTVAVDVLIVDATGRDHPRRAGLAMQLGASVGVPTIGVTHRPLTAVGAPPADQRGATSPLTVNGAVVGYWLRTRTGTRPVAVHAGWRVDAETAVQIVLGSARWRTPTPLREARRLARVRRR</sequence>
<evidence type="ECO:0000256" key="3">
    <source>
        <dbReference type="ARBA" id="ARBA00022722"/>
    </source>
</evidence>
<comment type="subcellular location">
    <subcellularLocation>
        <location evidence="1">Cytoplasm</location>
    </subcellularLocation>
</comment>
<dbReference type="Proteomes" id="UP000295217">
    <property type="component" value="Unassembled WGS sequence"/>
</dbReference>
<evidence type="ECO:0000256" key="5">
    <source>
        <dbReference type="ARBA" id="ARBA00022801"/>
    </source>
</evidence>
<dbReference type="PANTHER" id="PTHR28511:SF1">
    <property type="entry name" value="ENDONUCLEASE V"/>
    <property type="match status" value="1"/>
</dbReference>
<evidence type="ECO:0000256" key="2">
    <source>
        <dbReference type="ARBA" id="ARBA00022490"/>
    </source>
</evidence>
<proteinExistence type="predicted"/>
<dbReference type="GO" id="GO:0005737">
    <property type="term" value="C:cytoplasm"/>
    <property type="evidence" value="ECO:0007669"/>
    <property type="project" value="UniProtKB-SubCell"/>
</dbReference>
<evidence type="ECO:0000256" key="1">
    <source>
        <dbReference type="ARBA" id="ARBA00004496"/>
    </source>
</evidence>